<evidence type="ECO:0000313" key="1">
    <source>
        <dbReference type="EMBL" id="PLV12886.1"/>
    </source>
</evidence>
<evidence type="ECO:0000313" key="2">
    <source>
        <dbReference type="EMBL" id="PLV20957.1"/>
    </source>
</evidence>
<evidence type="ECO:0000313" key="3">
    <source>
        <dbReference type="Proteomes" id="UP000234839"/>
    </source>
</evidence>
<dbReference type="RefSeq" id="WP_102082735.1">
    <property type="nucleotide sequence ID" value="NZ_JADTXL010000013.1"/>
</dbReference>
<gene>
    <name evidence="1" type="ORF">CXG49_25040</name>
    <name evidence="2" type="ORF">CXG53_25130</name>
</gene>
<keyword evidence="3" id="KW-1185">Reference proteome</keyword>
<evidence type="ECO:0000313" key="4">
    <source>
        <dbReference type="Proteomes" id="UP000234878"/>
    </source>
</evidence>
<name>A0AAX0VPP2_9PSED</name>
<sequence>MSKTVKTVHHRTETFVITKAELIAALKAKYGDDPVFETGRLVSVFCSMLLPGEGGQNTEVAFQTELGQMAGGSPA</sequence>
<dbReference type="Proteomes" id="UP000234878">
    <property type="component" value="Unassembled WGS sequence"/>
</dbReference>
<dbReference type="AlphaFoldDB" id="A0AAX0VPP2"/>
<reference evidence="3 4" key="1">
    <citation type="submission" date="2017-12" db="EMBL/GenBank/DDBJ databases">
        <title>Detection of the carbapenemase gene blaVIM-5 in members of the Pseudomonas putida group isolated from polluted Nigerian wetlands.</title>
        <authorList>
            <person name="Adelowo O."/>
            <person name="Vollmers J."/>
            <person name="Maeusezahl I."/>
            <person name="Kaster A.-K."/>
            <person name="Mueller J.A."/>
        </authorList>
    </citation>
    <scope>NUCLEOTIDE SEQUENCE [LARGE SCALE GENOMIC DNA]</scope>
    <source>
        <strain evidence="2 3">MR119</strain>
        <strain evidence="1 4">MR144</strain>
    </source>
</reference>
<protein>
    <submittedName>
        <fullName evidence="1">Uncharacterized protein</fullName>
    </submittedName>
</protein>
<dbReference type="EMBL" id="PJCQ01000034">
    <property type="protein sequence ID" value="PLV12886.1"/>
    <property type="molecule type" value="Genomic_DNA"/>
</dbReference>
<dbReference type="Proteomes" id="UP000234839">
    <property type="component" value="Unassembled WGS sequence"/>
</dbReference>
<comment type="caution">
    <text evidence="1">The sequence shown here is derived from an EMBL/GenBank/DDBJ whole genome shotgun (WGS) entry which is preliminary data.</text>
</comment>
<dbReference type="EMBL" id="PJCP01000031">
    <property type="protein sequence ID" value="PLV20957.1"/>
    <property type="molecule type" value="Genomic_DNA"/>
</dbReference>
<accession>A0AAX0VPP2</accession>
<organism evidence="1 4">
    <name type="scientific">Pseudomonas guariconensis</name>
    <dbReference type="NCBI Taxonomy" id="1288410"/>
    <lineage>
        <taxon>Bacteria</taxon>
        <taxon>Pseudomonadati</taxon>
        <taxon>Pseudomonadota</taxon>
        <taxon>Gammaproteobacteria</taxon>
        <taxon>Pseudomonadales</taxon>
        <taxon>Pseudomonadaceae</taxon>
        <taxon>Pseudomonas</taxon>
    </lineage>
</organism>
<proteinExistence type="predicted"/>